<dbReference type="PROSITE" id="PS51898">
    <property type="entry name" value="TYR_RECOMBINASE"/>
    <property type="match status" value="1"/>
</dbReference>
<dbReference type="SUPFAM" id="SSF56349">
    <property type="entry name" value="DNA breaking-rejoining enzymes"/>
    <property type="match status" value="1"/>
</dbReference>
<evidence type="ECO:0008006" key="10">
    <source>
        <dbReference type="Google" id="ProtNLM"/>
    </source>
</evidence>
<feature type="region of interest" description="Disordered" evidence="6">
    <location>
        <begin position="1"/>
        <end position="45"/>
    </location>
</feature>
<sequence length="360" mass="39540">MPRQSSVTEGSGPGPAPRNPPPARRPRSRAGVTTAEREAPLVGDPALATLEAEAAREAPDQLALFAPGPGGALTPLLGGLAALEPGSSLPIARAWYRRELEQGKRPRNTIESYSYDLAKLEETIGKKPISAIDRGDIARFLGAANGRSTRKRRLTSLRRFFRYLIDDARVLGSDPTEGYYPHTIPLRTPIPLFAEEQERLLAAAASDEAWSLPAIWLMLRLGLTRGELLALRRDHIDLAEPERPIVYVFYEDARKRAKERKLAADGEFAAMHGAYLAAKEPIDALFPYGRPAVNGMVERVRHGARIKKKVTPETLRHTYAVGKAAEGADEEMLLALLGLANDPRNRASVRRYLKLAEPAL</sequence>
<dbReference type="InterPro" id="IPR002104">
    <property type="entry name" value="Integrase_catalytic"/>
</dbReference>
<evidence type="ECO:0000256" key="1">
    <source>
        <dbReference type="ARBA" id="ARBA00008857"/>
    </source>
</evidence>
<reference evidence="9" key="1">
    <citation type="submission" date="2020-02" db="EMBL/GenBank/DDBJ databases">
        <authorList>
            <person name="Meier V. D."/>
        </authorList>
    </citation>
    <scope>NUCLEOTIDE SEQUENCE</scope>
    <source>
        <strain evidence="9">AVDCRST_MAG19</strain>
    </source>
</reference>
<dbReference type="PANTHER" id="PTHR30349">
    <property type="entry name" value="PHAGE INTEGRASE-RELATED"/>
    <property type="match status" value="1"/>
</dbReference>
<protein>
    <recommendedName>
        <fullName evidence="10">Core-binding (CB) domain-containing protein</fullName>
    </recommendedName>
</protein>
<accession>A0A6J4VK64</accession>
<gene>
    <name evidence="9" type="ORF">AVDCRST_MAG19-3938</name>
</gene>
<dbReference type="Gene3D" id="1.10.150.130">
    <property type="match status" value="1"/>
</dbReference>
<dbReference type="GO" id="GO:0006310">
    <property type="term" value="P:DNA recombination"/>
    <property type="evidence" value="ECO:0007669"/>
    <property type="project" value="UniProtKB-KW"/>
</dbReference>
<comment type="similarity">
    <text evidence="1">Belongs to the 'phage' integrase family.</text>
</comment>
<dbReference type="Gene3D" id="1.10.443.10">
    <property type="entry name" value="Intergrase catalytic core"/>
    <property type="match status" value="1"/>
</dbReference>
<evidence type="ECO:0000256" key="3">
    <source>
        <dbReference type="ARBA" id="ARBA00023125"/>
    </source>
</evidence>
<organism evidence="9">
    <name type="scientific">uncultured Thermomicrobiales bacterium</name>
    <dbReference type="NCBI Taxonomy" id="1645740"/>
    <lineage>
        <taxon>Bacteria</taxon>
        <taxon>Pseudomonadati</taxon>
        <taxon>Thermomicrobiota</taxon>
        <taxon>Thermomicrobia</taxon>
        <taxon>Thermomicrobiales</taxon>
        <taxon>environmental samples</taxon>
    </lineage>
</organism>
<feature type="domain" description="Tyr recombinase" evidence="7">
    <location>
        <begin position="187"/>
        <end position="360"/>
    </location>
</feature>
<dbReference type="InterPro" id="IPR050090">
    <property type="entry name" value="Tyrosine_recombinase_XerCD"/>
</dbReference>
<feature type="compositionally biased region" description="Pro residues" evidence="6">
    <location>
        <begin position="14"/>
        <end position="23"/>
    </location>
</feature>
<dbReference type="GO" id="GO:0015074">
    <property type="term" value="P:DNA integration"/>
    <property type="evidence" value="ECO:0007669"/>
    <property type="project" value="UniProtKB-KW"/>
</dbReference>
<evidence type="ECO:0000256" key="2">
    <source>
        <dbReference type="ARBA" id="ARBA00022908"/>
    </source>
</evidence>
<keyword evidence="4" id="KW-0233">DNA recombination</keyword>
<proteinExistence type="inferred from homology"/>
<keyword evidence="2" id="KW-0229">DNA integration</keyword>
<keyword evidence="3 5" id="KW-0238">DNA-binding</keyword>
<dbReference type="PANTHER" id="PTHR30349:SF41">
    <property type="entry name" value="INTEGRASE_RECOMBINASE PROTEIN MJ0367-RELATED"/>
    <property type="match status" value="1"/>
</dbReference>
<evidence type="ECO:0000256" key="6">
    <source>
        <dbReference type="SAM" id="MobiDB-lite"/>
    </source>
</evidence>
<name>A0A6J4VK64_9BACT</name>
<feature type="domain" description="Core-binding (CB)" evidence="8">
    <location>
        <begin position="87"/>
        <end position="165"/>
    </location>
</feature>
<dbReference type="CDD" id="cd00397">
    <property type="entry name" value="DNA_BRE_C"/>
    <property type="match status" value="1"/>
</dbReference>
<dbReference type="AlphaFoldDB" id="A0A6J4VK64"/>
<dbReference type="InterPro" id="IPR044068">
    <property type="entry name" value="CB"/>
</dbReference>
<evidence type="ECO:0000259" key="8">
    <source>
        <dbReference type="PROSITE" id="PS51900"/>
    </source>
</evidence>
<dbReference type="InterPro" id="IPR010998">
    <property type="entry name" value="Integrase_recombinase_N"/>
</dbReference>
<dbReference type="InterPro" id="IPR004107">
    <property type="entry name" value="Integrase_SAM-like_N"/>
</dbReference>
<dbReference type="GO" id="GO:0003677">
    <property type="term" value="F:DNA binding"/>
    <property type="evidence" value="ECO:0007669"/>
    <property type="project" value="UniProtKB-UniRule"/>
</dbReference>
<dbReference type="InterPro" id="IPR011010">
    <property type="entry name" value="DNA_brk_join_enz"/>
</dbReference>
<evidence type="ECO:0000256" key="5">
    <source>
        <dbReference type="PROSITE-ProRule" id="PRU01248"/>
    </source>
</evidence>
<evidence type="ECO:0000259" key="7">
    <source>
        <dbReference type="PROSITE" id="PS51898"/>
    </source>
</evidence>
<dbReference type="InterPro" id="IPR013762">
    <property type="entry name" value="Integrase-like_cat_sf"/>
</dbReference>
<dbReference type="Pfam" id="PF02899">
    <property type="entry name" value="Phage_int_SAM_1"/>
    <property type="match status" value="1"/>
</dbReference>
<dbReference type="PROSITE" id="PS51900">
    <property type="entry name" value="CB"/>
    <property type="match status" value="1"/>
</dbReference>
<evidence type="ECO:0000313" key="9">
    <source>
        <dbReference type="EMBL" id="CAA9580757.1"/>
    </source>
</evidence>
<dbReference type="EMBL" id="CADCWL010000219">
    <property type="protein sequence ID" value="CAA9580757.1"/>
    <property type="molecule type" value="Genomic_DNA"/>
</dbReference>
<dbReference type="Pfam" id="PF00589">
    <property type="entry name" value="Phage_integrase"/>
    <property type="match status" value="1"/>
</dbReference>
<evidence type="ECO:0000256" key="4">
    <source>
        <dbReference type="ARBA" id="ARBA00023172"/>
    </source>
</evidence>